<keyword evidence="3" id="KW-1185">Reference proteome</keyword>
<sequence>MCLPQTGSFVALRLDPMTMVENLRNLNLTAACRDLKLGTYVAYISQLDQVVSPFPSPHVSAALHFVFQGIPPNEFDWIEGIQQDMSIPILPNARHPFRRTPLNPGVPLPWKNCYISPLVVAWAKAVPVLIDPTHIATPQEQKRIRSVMDADVNSWNTMGRGKHMAAPAPQRALRRSPRRRLRSDVGGYRNAKHSAKLADHSQEESDAESFHTAQSSQSGVDSTSSLLEYVSSSAQRFGDDVDILRSLAVAIGQQKAALEPIVNLSSDLSLVNGILSPQKYLNELDLILRLIYHFEVAEIRRPFWRADYVQEASPTTPIANHKSWFARTFLTWQGRRTRCMNMVLASVVTLTAMIRYALKSVYNTNDQEERKA</sequence>
<protein>
    <submittedName>
        <fullName evidence="2">Uncharacterized protein</fullName>
    </submittedName>
</protein>
<organism evidence="2 3">
    <name type="scientific">Lentinula aciculospora</name>
    <dbReference type="NCBI Taxonomy" id="153920"/>
    <lineage>
        <taxon>Eukaryota</taxon>
        <taxon>Fungi</taxon>
        <taxon>Dikarya</taxon>
        <taxon>Basidiomycota</taxon>
        <taxon>Agaricomycotina</taxon>
        <taxon>Agaricomycetes</taxon>
        <taxon>Agaricomycetidae</taxon>
        <taxon>Agaricales</taxon>
        <taxon>Marasmiineae</taxon>
        <taxon>Omphalotaceae</taxon>
        <taxon>Lentinula</taxon>
    </lineage>
</organism>
<dbReference type="EMBL" id="JAOTPV010000014">
    <property type="protein sequence ID" value="KAJ4475740.1"/>
    <property type="molecule type" value="Genomic_DNA"/>
</dbReference>
<proteinExistence type="predicted"/>
<name>A0A9W9A6P5_9AGAR</name>
<dbReference type="AlphaFoldDB" id="A0A9W9A6P5"/>
<feature type="compositionally biased region" description="Basic residues" evidence="1">
    <location>
        <begin position="172"/>
        <end position="181"/>
    </location>
</feature>
<dbReference type="OrthoDB" id="3054891at2759"/>
<reference evidence="2" key="1">
    <citation type="submission" date="2022-08" db="EMBL/GenBank/DDBJ databases">
        <title>A Global Phylogenomic Analysis of the Shiitake Genus Lentinula.</title>
        <authorList>
            <consortium name="DOE Joint Genome Institute"/>
            <person name="Sierra-Patev S."/>
            <person name="Min B."/>
            <person name="Naranjo-Ortiz M."/>
            <person name="Looney B."/>
            <person name="Konkel Z."/>
            <person name="Slot J.C."/>
            <person name="Sakamoto Y."/>
            <person name="Steenwyk J.L."/>
            <person name="Rokas A."/>
            <person name="Carro J."/>
            <person name="Camarero S."/>
            <person name="Ferreira P."/>
            <person name="Molpeceres G."/>
            <person name="Ruiz-Duenas F.J."/>
            <person name="Serrano A."/>
            <person name="Henrissat B."/>
            <person name="Drula E."/>
            <person name="Hughes K.W."/>
            <person name="Mata J.L."/>
            <person name="Ishikawa N.K."/>
            <person name="Vargas-Isla R."/>
            <person name="Ushijima S."/>
            <person name="Smith C.A."/>
            <person name="Ahrendt S."/>
            <person name="Andreopoulos W."/>
            <person name="He G."/>
            <person name="Labutti K."/>
            <person name="Lipzen A."/>
            <person name="Ng V."/>
            <person name="Riley R."/>
            <person name="Sandor L."/>
            <person name="Barry K."/>
            <person name="Martinez A.T."/>
            <person name="Xiao Y."/>
            <person name="Gibbons J.G."/>
            <person name="Terashima K."/>
            <person name="Grigoriev I.V."/>
            <person name="Hibbett D.S."/>
        </authorList>
    </citation>
    <scope>NUCLEOTIDE SEQUENCE</scope>
    <source>
        <strain evidence="2">JLM2183</strain>
    </source>
</reference>
<comment type="caution">
    <text evidence="2">The sequence shown here is derived from an EMBL/GenBank/DDBJ whole genome shotgun (WGS) entry which is preliminary data.</text>
</comment>
<feature type="region of interest" description="Disordered" evidence="1">
    <location>
        <begin position="158"/>
        <end position="219"/>
    </location>
</feature>
<evidence type="ECO:0000256" key="1">
    <source>
        <dbReference type="SAM" id="MobiDB-lite"/>
    </source>
</evidence>
<accession>A0A9W9A6P5</accession>
<evidence type="ECO:0000313" key="2">
    <source>
        <dbReference type="EMBL" id="KAJ4475740.1"/>
    </source>
</evidence>
<evidence type="ECO:0000313" key="3">
    <source>
        <dbReference type="Proteomes" id="UP001150266"/>
    </source>
</evidence>
<dbReference type="Proteomes" id="UP001150266">
    <property type="component" value="Unassembled WGS sequence"/>
</dbReference>
<gene>
    <name evidence="2" type="ORF">J3R30DRAFT_3774095</name>
</gene>